<dbReference type="AlphaFoldDB" id="A0A4P7XE69"/>
<feature type="transmembrane region" description="Helical" evidence="4">
    <location>
        <begin position="69"/>
        <end position="86"/>
    </location>
</feature>
<reference evidence="6 7" key="1">
    <citation type="submission" date="2018-07" db="EMBL/GenBank/DDBJ databases">
        <title>Marsedoiliclastica nanhaica gen. nov. sp. nov., a novel marine hydrocarbonoclastic bacterium isolated from an in-situ enriched hydrocarbon-degrading consortium in deep-sea sediment.</title>
        <authorList>
            <person name="Dong C."/>
            <person name="Ma T."/>
            <person name="Liu R."/>
            <person name="Shao Z."/>
        </authorList>
    </citation>
    <scope>NUCLEOTIDE SEQUENCE [LARGE SCALE GENOMIC DNA]</scope>
    <source>
        <strain evidence="7">soil36-7</strain>
    </source>
</reference>
<evidence type="ECO:0000313" key="7">
    <source>
        <dbReference type="Proteomes" id="UP000298049"/>
    </source>
</evidence>
<dbReference type="EMBL" id="CP031093">
    <property type="protein sequence ID" value="QCF25168.1"/>
    <property type="molecule type" value="Genomic_DNA"/>
</dbReference>
<evidence type="ECO:0000256" key="1">
    <source>
        <dbReference type="ARBA" id="ARBA00012528"/>
    </source>
</evidence>
<dbReference type="SMART" id="SM00267">
    <property type="entry name" value="GGDEF"/>
    <property type="match status" value="1"/>
</dbReference>
<evidence type="ECO:0000256" key="4">
    <source>
        <dbReference type="SAM" id="Phobius"/>
    </source>
</evidence>
<accession>A0A4P7XE69</accession>
<keyword evidence="4" id="KW-1133">Transmembrane helix</keyword>
<dbReference type="CDD" id="cd01949">
    <property type="entry name" value="GGDEF"/>
    <property type="match status" value="1"/>
</dbReference>
<dbReference type="Proteomes" id="UP000298049">
    <property type="component" value="Chromosome"/>
</dbReference>
<dbReference type="PROSITE" id="PS50887">
    <property type="entry name" value="GGDEF"/>
    <property type="match status" value="1"/>
</dbReference>
<dbReference type="GO" id="GO:0005886">
    <property type="term" value="C:plasma membrane"/>
    <property type="evidence" value="ECO:0007669"/>
    <property type="project" value="TreeGrafter"/>
</dbReference>
<feature type="region of interest" description="Disordered" evidence="3">
    <location>
        <begin position="319"/>
        <end position="342"/>
    </location>
</feature>
<dbReference type="SUPFAM" id="SSF55073">
    <property type="entry name" value="Nucleotide cyclase"/>
    <property type="match status" value="1"/>
</dbReference>
<dbReference type="OrthoDB" id="6359365at2"/>
<keyword evidence="4" id="KW-0812">Transmembrane</keyword>
<feature type="transmembrane region" description="Helical" evidence="4">
    <location>
        <begin position="132"/>
        <end position="153"/>
    </location>
</feature>
<sequence>MTETRLRTRIHTLAYALCILAFSMLAYLNLLYGFYRFFYAALFLVALAAGGIGYTLWVHRQQLSASGHGLILGLMAVVVLVLNLSNPQLASFWIFPLILLALLLLPLHRGLLLAGLLILLQGIAMLTQAQGLLAIASLLSALLLGAMAAVFAYRYHHHARWVGELTTTDPVTGAFNERYFDETLRREISRSESTGHPLSLLHLAIDYYGELEALHGETSLHPLLEKVSDALRDTIRAGDSHYHLGRGEFLLLLPFTPEEGVRVIAERIRRVVAEGTWPIVESATACLGGVSWHPGDQAPEELVASASRALEEAQRRGHNRVYHLDPFTSRSQPQADGSPAQG</sequence>
<evidence type="ECO:0000256" key="3">
    <source>
        <dbReference type="SAM" id="MobiDB-lite"/>
    </source>
</evidence>
<keyword evidence="7" id="KW-1185">Reference proteome</keyword>
<dbReference type="GO" id="GO:0052621">
    <property type="term" value="F:diguanylate cyclase activity"/>
    <property type="evidence" value="ECO:0007669"/>
    <property type="project" value="UniProtKB-EC"/>
</dbReference>
<dbReference type="InterPro" id="IPR029787">
    <property type="entry name" value="Nucleotide_cyclase"/>
</dbReference>
<organism evidence="6 7">
    <name type="scientific">Hydrocarboniclastica marina</name>
    <dbReference type="NCBI Taxonomy" id="2259620"/>
    <lineage>
        <taxon>Bacteria</taxon>
        <taxon>Pseudomonadati</taxon>
        <taxon>Pseudomonadota</taxon>
        <taxon>Gammaproteobacteria</taxon>
        <taxon>Alteromonadales</taxon>
        <taxon>Alteromonadaceae</taxon>
        <taxon>Hydrocarboniclastica</taxon>
    </lineage>
</organism>
<gene>
    <name evidence="6" type="ORF">soil367_04055</name>
</gene>
<dbReference type="NCBIfam" id="TIGR00254">
    <property type="entry name" value="GGDEF"/>
    <property type="match status" value="1"/>
</dbReference>
<dbReference type="PANTHER" id="PTHR45138:SF9">
    <property type="entry name" value="DIGUANYLATE CYCLASE DGCM-RELATED"/>
    <property type="match status" value="1"/>
</dbReference>
<feature type="compositionally biased region" description="Polar residues" evidence="3">
    <location>
        <begin position="328"/>
        <end position="342"/>
    </location>
</feature>
<comment type="catalytic activity">
    <reaction evidence="2">
        <text>2 GTP = 3',3'-c-di-GMP + 2 diphosphate</text>
        <dbReference type="Rhea" id="RHEA:24898"/>
        <dbReference type="ChEBI" id="CHEBI:33019"/>
        <dbReference type="ChEBI" id="CHEBI:37565"/>
        <dbReference type="ChEBI" id="CHEBI:58805"/>
        <dbReference type="EC" id="2.7.7.65"/>
    </reaction>
</comment>
<dbReference type="InterPro" id="IPR043128">
    <property type="entry name" value="Rev_trsase/Diguanyl_cyclase"/>
</dbReference>
<keyword evidence="4" id="KW-0472">Membrane</keyword>
<feature type="transmembrane region" description="Helical" evidence="4">
    <location>
        <begin position="12"/>
        <end position="31"/>
    </location>
</feature>
<protein>
    <recommendedName>
        <fullName evidence="1">diguanylate cyclase</fullName>
        <ecNumber evidence="1">2.7.7.65</ecNumber>
    </recommendedName>
</protein>
<dbReference type="InterPro" id="IPR050469">
    <property type="entry name" value="Diguanylate_Cyclase"/>
</dbReference>
<dbReference type="InterPro" id="IPR000160">
    <property type="entry name" value="GGDEF_dom"/>
</dbReference>
<name>A0A4P7XE69_9ALTE</name>
<dbReference type="PANTHER" id="PTHR45138">
    <property type="entry name" value="REGULATORY COMPONENTS OF SENSORY TRANSDUCTION SYSTEM"/>
    <property type="match status" value="1"/>
</dbReference>
<dbReference type="GO" id="GO:1902201">
    <property type="term" value="P:negative regulation of bacterial-type flagellum-dependent cell motility"/>
    <property type="evidence" value="ECO:0007669"/>
    <property type="project" value="TreeGrafter"/>
</dbReference>
<dbReference type="Pfam" id="PF00990">
    <property type="entry name" value="GGDEF"/>
    <property type="match status" value="1"/>
</dbReference>
<feature type="domain" description="GGDEF" evidence="5">
    <location>
        <begin position="196"/>
        <end position="326"/>
    </location>
</feature>
<evidence type="ECO:0000256" key="2">
    <source>
        <dbReference type="ARBA" id="ARBA00034247"/>
    </source>
</evidence>
<dbReference type="RefSeq" id="WP_136547138.1">
    <property type="nucleotide sequence ID" value="NZ_CP031093.1"/>
</dbReference>
<feature type="transmembrane region" description="Helical" evidence="4">
    <location>
        <begin position="37"/>
        <end position="57"/>
    </location>
</feature>
<proteinExistence type="predicted"/>
<dbReference type="Gene3D" id="3.30.70.270">
    <property type="match status" value="1"/>
</dbReference>
<evidence type="ECO:0000259" key="5">
    <source>
        <dbReference type="PROSITE" id="PS50887"/>
    </source>
</evidence>
<dbReference type="GO" id="GO:0043709">
    <property type="term" value="P:cell adhesion involved in single-species biofilm formation"/>
    <property type="evidence" value="ECO:0007669"/>
    <property type="project" value="TreeGrafter"/>
</dbReference>
<feature type="transmembrane region" description="Helical" evidence="4">
    <location>
        <begin position="92"/>
        <end position="120"/>
    </location>
</feature>
<evidence type="ECO:0000313" key="6">
    <source>
        <dbReference type="EMBL" id="QCF25168.1"/>
    </source>
</evidence>
<dbReference type="KEGG" id="hmi:soil367_04055"/>
<dbReference type="EC" id="2.7.7.65" evidence="1"/>